<proteinExistence type="predicted"/>
<gene>
    <name evidence="2" type="ORF">METZ01_LOCUS384084</name>
</gene>
<evidence type="ECO:0000256" key="1">
    <source>
        <dbReference type="SAM" id="Phobius"/>
    </source>
</evidence>
<feature type="transmembrane region" description="Helical" evidence="1">
    <location>
        <begin position="62"/>
        <end position="83"/>
    </location>
</feature>
<feature type="transmembrane region" description="Helical" evidence="1">
    <location>
        <begin position="34"/>
        <end position="56"/>
    </location>
</feature>
<organism evidence="2">
    <name type="scientific">marine metagenome</name>
    <dbReference type="NCBI Taxonomy" id="408172"/>
    <lineage>
        <taxon>unclassified sequences</taxon>
        <taxon>metagenomes</taxon>
        <taxon>ecological metagenomes</taxon>
    </lineage>
</organism>
<name>A0A382UAC1_9ZZZZ</name>
<keyword evidence="1" id="KW-0812">Transmembrane</keyword>
<reference evidence="2" key="1">
    <citation type="submission" date="2018-05" db="EMBL/GenBank/DDBJ databases">
        <authorList>
            <person name="Lanie J.A."/>
            <person name="Ng W.-L."/>
            <person name="Kazmierczak K.M."/>
            <person name="Andrzejewski T.M."/>
            <person name="Davidsen T.M."/>
            <person name="Wayne K.J."/>
            <person name="Tettelin H."/>
            <person name="Glass J.I."/>
            <person name="Rusch D."/>
            <person name="Podicherti R."/>
            <person name="Tsui H.-C.T."/>
            <person name="Winkler M.E."/>
        </authorList>
    </citation>
    <scope>NUCLEOTIDE SEQUENCE</scope>
</reference>
<sequence length="134" mass="14709">MVESRVVDREADEQDSHKEKMNLRRQDFARLKSVGFQHGAIVVAIMTLWASANAWAQQTGMILAEGVSIAGGFFAGVALAFLFHEWGHFSGARLSGSISPVLGQRKSFFMFNFDLEKNSRGQFLAMSLGGPLAN</sequence>
<protein>
    <submittedName>
        <fullName evidence="2">Uncharacterized protein</fullName>
    </submittedName>
</protein>
<evidence type="ECO:0000313" key="2">
    <source>
        <dbReference type="EMBL" id="SVD31230.1"/>
    </source>
</evidence>
<keyword evidence="1" id="KW-1133">Transmembrane helix</keyword>
<accession>A0A382UAC1</accession>
<feature type="non-terminal residue" evidence="2">
    <location>
        <position position="134"/>
    </location>
</feature>
<dbReference type="AlphaFoldDB" id="A0A382UAC1"/>
<keyword evidence="1" id="KW-0472">Membrane</keyword>
<dbReference type="EMBL" id="UINC01142721">
    <property type="protein sequence ID" value="SVD31230.1"/>
    <property type="molecule type" value="Genomic_DNA"/>
</dbReference>